<reference evidence="3 4" key="1">
    <citation type="journal article" date="2013" name="BMC Genomics">
        <title>Reconstruction of the lipid metabolism for the microalga Monoraphidium neglectum from its genome sequence reveals characteristics suitable for biofuel production.</title>
        <authorList>
            <person name="Bogen C."/>
            <person name="Al-Dilaimi A."/>
            <person name="Albersmeier A."/>
            <person name="Wichmann J."/>
            <person name="Grundmann M."/>
            <person name="Rupp O."/>
            <person name="Lauersen K.J."/>
            <person name="Blifernez-Klassen O."/>
            <person name="Kalinowski J."/>
            <person name="Goesmann A."/>
            <person name="Mussgnug J.H."/>
            <person name="Kruse O."/>
        </authorList>
    </citation>
    <scope>NUCLEOTIDE SEQUENCE [LARGE SCALE GENOMIC DNA]</scope>
    <source>
        <strain evidence="3 4">SAG 48.87</strain>
    </source>
</reference>
<dbReference type="InterPro" id="IPR024964">
    <property type="entry name" value="CTLH/CRA"/>
</dbReference>
<dbReference type="STRING" id="145388.A0A0D2KU07"/>
<dbReference type="PANTHER" id="PTHR12864">
    <property type="entry name" value="RAN BINDING PROTEIN 9-RELATED"/>
    <property type="match status" value="1"/>
</dbReference>
<evidence type="ECO:0000313" key="4">
    <source>
        <dbReference type="Proteomes" id="UP000054498"/>
    </source>
</evidence>
<accession>A0A0D2KU07</accession>
<dbReference type="InterPro" id="IPR006595">
    <property type="entry name" value="CTLH_C"/>
</dbReference>
<dbReference type="InterPro" id="IPR050618">
    <property type="entry name" value="Ubq-SigPath_Reg"/>
</dbReference>
<evidence type="ECO:0000313" key="3">
    <source>
        <dbReference type="EMBL" id="KIY98933.1"/>
    </source>
</evidence>
<dbReference type="InterPro" id="IPR013144">
    <property type="entry name" value="CRA_dom"/>
</dbReference>
<protein>
    <recommendedName>
        <fullName evidence="2">CTLH domain-containing protein</fullName>
    </recommendedName>
</protein>
<dbReference type="EMBL" id="KK102014">
    <property type="protein sequence ID" value="KIY98933.1"/>
    <property type="molecule type" value="Genomic_DNA"/>
</dbReference>
<evidence type="ECO:0000256" key="1">
    <source>
        <dbReference type="SAM" id="MobiDB-lite"/>
    </source>
</evidence>
<gene>
    <name evidence="3" type="ORF">MNEG_9030</name>
</gene>
<dbReference type="GeneID" id="25741905"/>
<feature type="region of interest" description="Disordered" evidence="1">
    <location>
        <begin position="195"/>
        <end position="234"/>
    </location>
</feature>
<name>A0A0D2KU07_9CHLO</name>
<feature type="domain" description="CTLH" evidence="2">
    <location>
        <begin position="9"/>
        <end position="69"/>
    </location>
</feature>
<dbReference type="OrthoDB" id="25503at2759"/>
<dbReference type="PROSITE" id="PS50897">
    <property type="entry name" value="CTLH"/>
    <property type="match status" value="1"/>
</dbReference>
<dbReference type="KEGG" id="mng:MNEG_9030"/>
<dbReference type="AlphaFoldDB" id="A0A0D2KU07"/>
<dbReference type="SMART" id="SM00757">
    <property type="entry name" value="CRA"/>
    <property type="match status" value="1"/>
</dbReference>
<proteinExistence type="predicted"/>
<keyword evidence="4" id="KW-1185">Reference proteome</keyword>
<dbReference type="RefSeq" id="XP_013897953.1">
    <property type="nucleotide sequence ID" value="XM_014042499.1"/>
</dbReference>
<feature type="compositionally biased region" description="Basic and acidic residues" evidence="1">
    <location>
        <begin position="195"/>
        <end position="210"/>
    </location>
</feature>
<sequence length="234" mass="23604">MAEDPAAASLATRARARQLVMAGDMAAAVALLQGSYPRVLKGGPSSEEVQFYLSCQQYIELVRQRRVDEAVQFAQAVLAALLHGAPQWEGTLRDVVALIAYEAPEASPLAHLLSTAQRERVADVVNAAVLGAAAAAAAAAGGAEGGGGAGGAAAMQTEASAAAAAAVAAEQQQQQPAKSSLERLLAQLVAVQGALHEESGGRGEPFDLRKHLGPPPGSSGSGGGGGSPGRELRR</sequence>
<evidence type="ECO:0000259" key="2">
    <source>
        <dbReference type="PROSITE" id="PS50897"/>
    </source>
</evidence>
<dbReference type="Pfam" id="PF10607">
    <property type="entry name" value="CTLH"/>
    <property type="match status" value="1"/>
</dbReference>
<feature type="compositionally biased region" description="Gly residues" evidence="1">
    <location>
        <begin position="219"/>
        <end position="228"/>
    </location>
</feature>
<organism evidence="3 4">
    <name type="scientific">Monoraphidium neglectum</name>
    <dbReference type="NCBI Taxonomy" id="145388"/>
    <lineage>
        <taxon>Eukaryota</taxon>
        <taxon>Viridiplantae</taxon>
        <taxon>Chlorophyta</taxon>
        <taxon>core chlorophytes</taxon>
        <taxon>Chlorophyceae</taxon>
        <taxon>CS clade</taxon>
        <taxon>Sphaeropleales</taxon>
        <taxon>Selenastraceae</taxon>
        <taxon>Monoraphidium</taxon>
    </lineage>
</organism>
<dbReference type="SMART" id="SM00668">
    <property type="entry name" value="CTLH"/>
    <property type="match status" value="1"/>
</dbReference>
<dbReference type="Proteomes" id="UP000054498">
    <property type="component" value="Unassembled WGS sequence"/>
</dbReference>